<evidence type="ECO:0000259" key="10">
    <source>
        <dbReference type="Pfam" id="PF05193"/>
    </source>
</evidence>
<dbReference type="AlphaFoldDB" id="A0A395LZY3"/>
<dbReference type="PANTHER" id="PTHR43690:SF17">
    <property type="entry name" value="PROTEIN YHJJ"/>
    <property type="match status" value="1"/>
</dbReference>
<dbReference type="GO" id="GO:0046872">
    <property type="term" value="F:metal ion binding"/>
    <property type="evidence" value="ECO:0007669"/>
    <property type="project" value="UniProtKB-KW"/>
</dbReference>
<feature type="chain" id="PRO_5017459654" evidence="8">
    <location>
        <begin position="20"/>
        <end position="328"/>
    </location>
</feature>
<comment type="caution">
    <text evidence="11">The sequence shown here is derived from an EMBL/GenBank/DDBJ whole genome shotgun (WGS) entry which is preliminary data.</text>
</comment>
<comment type="cofactor">
    <cofactor evidence="1">
        <name>Zn(2+)</name>
        <dbReference type="ChEBI" id="CHEBI:29105"/>
    </cofactor>
</comment>
<dbReference type="PANTHER" id="PTHR43690">
    <property type="entry name" value="NARDILYSIN"/>
    <property type="match status" value="1"/>
</dbReference>
<dbReference type="InterPro" id="IPR007863">
    <property type="entry name" value="Peptidase_M16_C"/>
</dbReference>
<comment type="similarity">
    <text evidence="2">Belongs to the peptidase M16 family.</text>
</comment>
<dbReference type="Pfam" id="PF00675">
    <property type="entry name" value="Peptidase_M16"/>
    <property type="match status" value="2"/>
</dbReference>
<evidence type="ECO:0000259" key="9">
    <source>
        <dbReference type="Pfam" id="PF00675"/>
    </source>
</evidence>
<protein>
    <submittedName>
        <fullName evidence="11">Insulinase family protein</fullName>
    </submittedName>
</protein>
<dbReference type="Pfam" id="PF05193">
    <property type="entry name" value="Peptidase_M16_C"/>
    <property type="match status" value="1"/>
</dbReference>
<reference evidence="11 12" key="1">
    <citation type="journal article" date="2011" name="ISME J.">
        <title>Community ecology of hot spring cyanobacterial mats: predominant populations and their functional potential.</title>
        <authorList>
            <person name="Klatt C.G."/>
            <person name="Wood J.M."/>
            <person name="Rusch D.B."/>
            <person name="Bateson M.M."/>
            <person name="Hamamura N."/>
            <person name="Heidelberg J.F."/>
            <person name="Grossman A.R."/>
            <person name="Bhaya D."/>
            <person name="Cohan F.M."/>
            <person name="Kuhl M."/>
            <person name="Bryant D.A."/>
            <person name="Ward D.M."/>
        </authorList>
    </citation>
    <scope>NUCLEOTIDE SEQUENCE [LARGE SCALE GENOMIC DNA]</scope>
    <source>
        <strain evidence="11">OS</strain>
    </source>
</reference>
<proteinExistence type="inferred from homology"/>
<dbReference type="Gene3D" id="3.30.830.10">
    <property type="entry name" value="Metalloenzyme, LuxS/M16 peptidase-like"/>
    <property type="match status" value="1"/>
</dbReference>
<evidence type="ECO:0000256" key="2">
    <source>
        <dbReference type="ARBA" id="ARBA00007261"/>
    </source>
</evidence>
<dbReference type="Proteomes" id="UP000266389">
    <property type="component" value="Unassembled WGS sequence"/>
</dbReference>
<keyword evidence="8" id="KW-0732">Signal</keyword>
<sequence length="328" mass="37664">MQQLITLVFFLFTSIGAFADTYKYETVPNDPLKARIYTLKNGLKVYMTVYKDEPRIQTYIAVRAGSKHDPADATGLAHYLEHMLFKGTDKFGTTDAAQEKIYLDQVIRLYEVYRRTTDSTKRATLYRQIDSLSFLASKFAIASEYDKMLSAMGAKGTNAYTFVEQTVYVNDIPSNQLEKWLEVESERYRNPVMRLFHTELEVVYEEKNRTLDSDPRKVFQELFANLFPKHQYGTQTTIGTIEHLKNPSIQAVIDYYNTYYVPNNMAICLSGDFNPDEAIKLIDKYFGGFRPKPIPKFVPAQEAPIQAPIVRNVYGPDAESVTIGFRFA</sequence>
<dbReference type="InterPro" id="IPR001431">
    <property type="entry name" value="Pept_M16_Zn_BS"/>
</dbReference>
<feature type="signal peptide" evidence="8">
    <location>
        <begin position="1"/>
        <end position="19"/>
    </location>
</feature>
<dbReference type="GO" id="GO:0006508">
    <property type="term" value="P:proteolysis"/>
    <property type="evidence" value="ECO:0007669"/>
    <property type="project" value="UniProtKB-KW"/>
</dbReference>
<organism evidence="11 12">
    <name type="scientific">Candidatus Thermochlorobacter aerophilus</name>
    <dbReference type="NCBI Taxonomy" id="1868324"/>
    <lineage>
        <taxon>Bacteria</taxon>
        <taxon>Pseudomonadati</taxon>
        <taxon>Chlorobiota</taxon>
        <taxon>Chlorobiia</taxon>
        <taxon>Chlorobiales</taxon>
        <taxon>Candidatus Thermochlorobacteriaceae</taxon>
        <taxon>Candidatus Thermochlorobacter</taxon>
    </lineage>
</organism>
<evidence type="ECO:0000313" key="12">
    <source>
        <dbReference type="Proteomes" id="UP000266389"/>
    </source>
</evidence>
<evidence type="ECO:0000313" key="11">
    <source>
        <dbReference type="EMBL" id="RFM24090.1"/>
    </source>
</evidence>
<evidence type="ECO:0000256" key="3">
    <source>
        <dbReference type="ARBA" id="ARBA00022670"/>
    </source>
</evidence>
<gene>
    <name evidence="11" type="ORF">D0433_07610</name>
</gene>
<evidence type="ECO:0000256" key="4">
    <source>
        <dbReference type="ARBA" id="ARBA00022723"/>
    </source>
</evidence>
<keyword evidence="6" id="KW-0862">Zinc</keyword>
<accession>A0A395LZY3</accession>
<feature type="domain" description="Peptidase M16 N-terminal" evidence="9">
    <location>
        <begin position="131"/>
        <end position="235"/>
    </location>
</feature>
<feature type="domain" description="Peptidase M16 N-terminal" evidence="9">
    <location>
        <begin position="58"/>
        <end position="92"/>
    </location>
</feature>
<dbReference type="InterPro" id="IPR050626">
    <property type="entry name" value="Peptidase_M16"/>
</dbReference>
<feature type="non-terminal residue" evidence="11">
    <location>
        <position position="328"/>
    </location>
</feature>
<keyword evidence="5" id="KW-0378">Hydrolase</keyword>
<dbReference type="EMBL" id="PHFL01000048">
    <property type="protein sequence ID" value="RFM24090.1"/>
    <property type="molecule type" value="Genomic_DNA"/>
</dbReference>
<dbReference type="GO" id="GO:0004222">
    <property type="term" value="F:metalloendopeptidase activity"/>
    <property type="evidence" value="ECO:0007669"/>
    <property type="project" value="InterPro"/>
</dbReference>
<dbReference type="InterPro" id="IPR011249">
    <property type="entry name" value="Metalloenz_LuxS/M16"/>
</dbReference>
<keyword evidence="4" id="KW-0479">Metal-binding</keyword>
<evidence type="ECO:0000256" key="6">
    <source>
        <dbReference type="ARBA" id="ARBA00022833"/>
    </source>
</evidence>
<name>A0A395LZY3_9BACT</name>
<dbReference type="SUPFAM" id="SSF63411">
    <property type="entry name" value="LuxS/MPP-like metallohydrolase"/>
    <property type="match status" value="1"/>
</dbReference>
<feature type="domain" description="Peptidase M16 C-terminal" evidence="10">
    <location>
        <begin position="249"/>
        <end position="326"/>
    </location>
</feature>
<keyword evidence="7" id="KW-0482">Metalloprotease</keyword>
<evidence type="ECO:0000256" key="1">
    <source>
        <dbReference type="ARBA" id="ARBA00001947"/>
    </source>
</evidence>
<evidence type="ECO:0000256" key="7">
    <source>
        <dbReference type="ARBA" id="ARBA00023049"/>
    </source>
</evidence>
<dbReference type="PROSITE" id="PS00143">
    <property type="entry name" value="INSULINASE"/>
    <property type="match status" value="1"/>
</dbReference>
<evidence type="ECO:0000256" key="8">
    <source>
        <dbReference type="SAM" id="SignalP"/>
    </source>
</evidence>
<keyword evidence="3" id="KW-0645">Protease</keyword>
<evidence type="ECO:0000256" key="5">
    <source>
        <dbReference type="ARBA" id="ARBA00022801"/>
    </source>
</evidence>
<dbReference type="InterPro" id="IPR011765">
    <property type="entry name" value="Pept_M16_N"/>
</dbReference>